<dbReference type="AlphaFoldDB" id="A0AA91YWG5"/>
<dbReference type="RefSeq" id="WP_089544608.1">
    <property type="nucleotide sequence ID" value="NZ_NMPZ01000019.1"/>
</dbReference>
<proteinExistence type="predicted"/>
<comment type="caution">
    <text evidence="1">The sequence shown here is derived from an EMBL/GenBank/DDBJ whole genome shotgun (WGS) entry which is preliminary data.</text>
</comment>
<evidence type="ECO:0000313" key="1">
    <source>
        <dbReference type="EMBL" id="OXL43364.1"/>
    </source>
</evidence>
<accession>A0AA91YWG5</accession>
<evidence type="ECO:0000313" key="2">
    <source>
        <dbReference type="Proteomes" id="UP000215155"/>
    </source>
</evidence>
<protein>
    <submittedName>
        <fullName evidence="1">Uncharacterized protein</fullName>
    </submittedName>
</protein>
<dbReference type="EMBL" id="NMPZ01000019">
    <property type="protein sequence ID" value="OXL43364.1"/>
    <property type="molecule type" value="Genomic_DNA"/>
</dbReference>
<organism evidence="1 2">
    <name type="scientific">Segatella copri</name>
    <dbReference type="NCBI Taxonomy" id="165179"/>
    <lineage>
        <taxon>Bacteria</taxon>
        <taxon>Pseudomonadati</taxon>
        <taxon>Bacteroidota</taxon>
        <taxon>Bacteroidia</taxon>
        <taxon>Bacteroidales</taxon>
        <taxon>Prevotellaceae</taxon>
        <taxon>Segatella</taxon>
    </lineage>
</organism>
<reference evidence="1 2" key="1">
    <citation type="submission" date="2017-07" db="EMBL/GenBank/DDBJ databases">
        <title>Draft genome sequence of Prevotella copri isolated from the gut of healthy adult Indian.</title>
        <authorList>
            <person name="Das B."/>
            <person name="Bag S."/>
            <person name="Ghosh T.S."/>
        </authorList>
    </citation>
    <scope>NUCLEOTIDE SEQUENCE [LARGE SCALE GENOMIC DNA]</scope>
    <source>
        <strain evidence="1 2">Indica</strain>
    </source>
</reference>
<dbReference type="Proteomes" id="UP000215155">
    <property type="component" value="Unassembled WGS sequence"/>
</dbReference>
<gene>
    <name evidence="1" type="ORF">CFT61_11765</name>
</gene>
<sequence>MTTYKYEDGDKELFANEMDEVENVSYRDTMIKFHASSTAPVLKAYLDKDKKCRLPYNDDIVYRAASIIAEKTYENFTKCSFDSCFESLFKKELSKKEQIRLLKGAQLTETQLFSLFNFAEECGYKFSHYKWQGDPKSVKEEKLPSFMHMKDDGSIEYIGETTLTEGQMRTIINQADVLIVRIFDNGSHWHCFLQTYKGLKGMESGVQGSRPHLHYLSDSFGISKADLVKMIKIGRYPNTPVHIPLLSDKSED</sequence>
<name>A0AA91YWG5_9BACT</name>